<proteinExistence type="inferred from homology"/>
<evidence type="ECO:0000313" key="7">
    <source>
        <dbReference type="Proteomes" id="UP000294684"/>
    </source>
</evidence>
<dbReference type="GO" id="GO:0015074">
    <property type="term" value="P:DNA integration"/>
    <property type="evidence" value="ECO:0007669"/>
    <property type="project" value="UniProtKB-KW"/>
</dbReference>
<dbReference type="STRING" id="1193051.LEP1GSC017_0798"/>
<dbReference type="Pfam" id="PF13495">
    <property type="entry name" value="Phage_int_SAM_4"/>
    <property type="match status" value="1"/>
</dbReference>
<reference evidence="6 7" key="1">
    <citation type="submission" date="2019-03" db="EMBL/GenBank/DDBJ databases">
        <title>Genomic Encyclopedia of Archaeal and Bacterial Type Strains, Phase II (KMG-II): from individual species to whole genera.</title>
        <authorList>
            <person name="Goeker M."/>
        </authorList>
    </citation>
    <scope>NUCLEOTIDE SEQUENCE [LARGE SCALE GENOMIC DNA]</scope>
    <source>
        <strain evidence="6 7">DSM 21537</strain>
    </source>
</reference>
<name>A0A4R8MS50_LEPME</name>
<dbReference type="InterPro" id="IPR013762">
    <property type="entry name" value="Integrase-like_cat_sf"/>
</dbReference>
<evidence type="ECO:0000313" key="6">
    <source>
        <dbReference type="EMBL" id="TDY68018.1"/>
    </source>
</evidence>
<dbReference type="PANTHER" id="PTHR30349">
    <property type="entry name" value="PHAGE INTEGRASE-RELATED"/>
    <property type="match status" value="1"/>
</dbReference>
<sequence>MYLLSSVHMGMLKDKMISDMIVHGYAKKTIRSYTMCMSRLVRYFQKSPLVLQPIDIYNFFLNLRLSNKSDSTLVIFYSAILFFYSLLDRKEMLDLVPFPKRKRKVVAVFSQSEVTNFLGNCTSVCEKSIFTLLYSSGIRIGEVLNLQVVDIDFERKAIFIASGKGGHGRYAILGDKTAMLLKQYMEIYNPKTFLFFSQKGKNVPISPRTIQAAFQKIRSLSGIQKYGTVHTLRHSFATHLLEDGYSLVYIQRLLGHADIKSTLIYLHVSPNSLLQITSPLDKIGNIKLGVFESQNQYGFQFQKSLA</sequence>
<protein>
    <submittedName>
        <fullName evidence="6">Site-specific recombinase XerD</fullName>
    </submittedName>
</protein>
<dbReference type="InterPro" id="IPR011010">
    <property type="entry name" value="DNA_brk_join_enz"/>
</dbReference>
<comment type="similarity">
    <text evidence="1">Belongs to the 'phage' integrase family.</text>
</comment>
<dbReference type="SUPFAM" id="SSF56349">
    <property type="entry name" value="DNA breaking-rejoining enzymes"/>
    <property type="match status" value="1"/>
</dbReference>
<dbReference type="AlphaFoldDB" id="A0A4R8MS50"/>
<dbReference type="Proteomes" id="UP000294684">
    <property type="component" value="Unassembled WGS sequence"/>
</dbReference>
<dbReference type="InterPro" id="IPR010998">
    <property type="entry name" value="Integrase_recombinase_N"/>
</dbReference>
<keyword evidence="3" id="KW-0238">DNA-binding</keyword>
<dbReference type="GO" id="GO:0003677">
    <property type="term" value="F:DNA binding"/>
    <property type="evidence" value="ECO:0007669"/>
    <property type="project" value="UniProtKB-KW"/>
</dbReference>
<keyword evidence="4" id="KW-0233">DNA recombination</keyword>
<dbReference type="InterPro" id="IPR004107">
    <property type="entry name" value="Integrase_SAM-like_N"/>
</dbReference>
<keyword evidence="2" id="KW-0229">DNA integration</keyword>
<evidence type="ECO:0000256" key="3">
    <source>
        <dbReference type="ARBA" id="ARBA00023125"/>
    </source>
</evidence>
<dbReference type="Gene3D" id="1.10.150.130">
    <property type="match status" value="1"/>
</dbReference>
<accession>A0A4R8MS50</accession>
<dbReference type="GO" id="GO:0006310">
    <property type="term" value="P:DNA recombination"/>
    <property type="evidence" value="ECO:0007669"/>
    <property type="project" value="UniProtKB-KW"/>
</dbReference>
<organism evidence="6 7">
    <name type="scientific">Leptospira meyeri</name>
    <dbReference type="NCBI Taxonomy" id="29508"/>
    <lineage>
        <taxon>Bacteria</taxon>
        <taxon>Pseudomonadati</taxon>
        <taxon>Spirochaetota</taxon>
        <taxon>Spirochaetia</taxon>
        <taxon>Leptospirales</taxon>
        <taxon>Leptospiraceae</taxon>
        <taxon>Leptospira</taxon>
    </lineage>
</organism>
<dbReference type="EMBL" id="SORO01000003">
    <property type="protein sequence ID" value="TDY68018.1"/>
    <property type="molecule type" value="Genomic_DNA"/>
</dbReference>
<dbReference type="InterPro" id="IPR050090">
    <property type="entry name" value="Tyrosine_recombinase_XerCD"/>
</dbReference>
<feature type="domain" description="Tyr recombinase" evidence="5">
    <location>
        <begin position="104"/>
        <end position="278"/>
    </location>
</feature>
<dbReference type="Gene3D" id="1.10.443.10">
    <property type="entry name" value="Intergrase catalytic core"/>
    <property type="match status" value="1"/>
</dbReference>
<dbReference type="InterPro" id="IPR002104">
    <property type="entry name" value="Integrase_catalytic"/>
</dbReference>
<evidence type="ECO:0000259" key="5">
    <source>
        <dbReference type="PROSITE" id="PS51898"/>
    </source>
</evidence>
<evidence type="ECO:0000256" key="2">
    <source>
        <dbReference type="ARBA" id="ARBA00022908"/>
    </source>
</evidence>
<keyword evidence="7" id="KW-1185">Reference proteome</keyword>
<evidence type="ECO:0000256" key="1">
    <source>
        <dbReference type="ARBA" id="ARBA00008857"/>
    </source>
</evidence>
<comment type="caution">
    <text evidence="6">The sequence shown here is derived from an EMBL/GenBank/DDBJ whole genome shotgun (WGS) entry which is preliminary data.</text>
</comment>
<dbReference type="Pfam" id="PF00589">
    <property type="entry name" value="Phage_integrase"/>
    <property type="match status" value="1"/>
</dbReference>
<dbReference type="PANTHER" id="PTHR30349:SF64">
    <property type="entry name" value="PROPHAGE INTEGRASE INTD-RELATED"/>
    <property type="match status" value="1"/>
</dbReference>
<gene>
    <name evidence="6" type="ORF">CLV96_3575</name>
</gene>
<evidence type="ECO:0000256" key="4">
    <source>
        <dbReference type="ARBA" id="ARBA00023172"/>
    </source>
</evidence>
<dbReference type="PROSITE" id="PS51898">
    <property type="entry name" value="TYR_RECOMBINASE"/>
    <property type="match status" value="1"/>
</dbReference>